<keyword evidence="1" id="KW-1133">Transmembrane helix</keyword>
<organism evidence="3 4">
    <name type="scientific">Paenibacillus campinasensis</name>
    <dbReference type="NCBI Taxonomy" id="66347"/>
    <lineage>
        <taxon>Bacteria</taxon>
        <taxon>Bacillati</taxon>
        <taxon>Bacillota</taxon>
        <taxon>Bacilli</taxon>
        <taxon>Bacillales</taxon>
        <taxon>Paenibacillaceae</taxon>
        <taxon>Paenibacillus</taxon>
    </lineage>
</organism>
<comment type="caution">
    <text evidence="3">The sequence shown here is derived from an EMBL/GenBank/DDBJ whole genome shotgun (WGS) entry which is preliminary data.</text>
</comment>
<dbReference type="OrthoDB" id="2436858at2"/>
<keyword evidence="1" id="KW-0812">Transmembrane</keyword>
<dbReference type="Pfam" id="PF06713">
    <property type="entry name" value="bPH_4"/>
    <property type="match status" value="1"/>
</dbReference>
<dbReference type="RefSeq" id="WP_095265069.1">
    <property type="nucleotide sequence ID" value="NZ_NPBY01000030.1"/>
</dbReference>
<dbReference type="Proteomes" id="UP000215596">
    <property type="component" value="Unassembled WGS sequence"/>
</dbReference>
<gene>
    <name evidence="3" type="ORF">CHH67_10235</name>
</gene>
<proteinExistence type="predicted"/>
<dbReference type="InterPro" id="IPR009589">
    <property type="entry name" value="PH_YyaB-like"/>
</dbReference>
<evidence type="ECO:0000313" key="4">
    <source>
        <dbReference type="Proteomes" id="UP000215596"/>
    </source>
</evidence>
<evidence type="ECO:0000313" key="3">
    <source>
        <dbReference type="EMBL" id="PAD77369.1"/>
    </source>
</evidence>
<dbReference type="AlphaFoldDB" id="A0A268EW75"/>
<sequence>MIYRSKVDRFYKRFLMIIILILALATFWPLFLEGGNILEVIVVLSCIFGAITAFLLWCTLSIKYVFRQEDLLVSGGPFRSRIPYQSITKTAPTTAIYTGYRVMSAREGLEIFYTTAAFGSVKISPEEPERFIDELKKRCPHMQVEA</sequence>
<feature type="transmembrane region" description="Helical" evidence="1">
    <location>
        <begin position="12"/>
        <end position="31"/>
    </location>
</feature>
<keyword evidence="1" id="KW-0472">Membrane</keyword>
<accession>A0A268EW75</accession>
<protein>
    <recommendedName>
        <fullName evidence="2">Uncharacterized protein YyaB-like PH domain-containing protein</fullName>
    </recommendedName>
</protein>
<feature type="transmembrane region" description="Helical" evidence="1">
    <location>
        <begin position="37"/>
        <end position="58"/>
    </location>
</feature>
<evidence type="ECO:0000259" key="2">
    <source>
        <dbReference type="Pfam" id="PF06713"/>
    </source>
</evidence>
<name>A0A268EW75_9BACL</name>
<dbReference type="GO" id="GO:0030153">
    <property type="term" value="P:bacteriocin immunity"/>
    <property type="evidence" value="ECO:0007669"/>
    <property type="project" value="InterPro"/>
</dbReference>
<feature type="domain" description="Uncharacterized protein YyaB-like PH" evidence="2">
    <location>
        <begin position="62"/>
        <end position="139"/>
    </location>
</feature>
<dbReference type="EMBL" id="NPBY01000030">
    <property type="protein sequence ID" value="PAD77369.1"/>
    <property type="molecule type" value="Genomic_DNA"/>
</dbReference>
<reference evidence="3 4" key="1">
    <citation type="submission" date="2017-07" db="EMBL/GenBank/DDBJ databases">
        <title>Isolation and whole genome analysis of endospore-forming bacteria from heroin.</title>
        <authorList>
            <person name="Kalinowski J."/>
            <person name="Ahrens B."/>
            <person name="Al-Dilaimi A."/>
            <person name="Winkler A."/>
            <person name="Wibberg D."/>
            <person name="Schleenbecker U."/>
            <person name="Ruckert C."/>
            <person name="Wolfel R."/>
            <person name="Grass G."/>
        </authorList>
    </citation>
    <scope>NUCLEOTIDE SEQUENCE [LARGE SCALE GENOMIC DNA]</scope>
    <source>
        <strain evidence="3 4">7537-G1</strain>
    </source>
</reference>
<evidence type="ECO:0000256" key="1">
    <source>
        <dbReference type="SAM" id="Phobius"/>
    </source>
</evidence>